<evidence type="ECO:0000313" key="2">
    <source>
        <dbReference type="EMBL" id="MBO2006932.1"/>
    </source>
</evidence>
<dbReference type="EMBL" id="JAGETR010000073">
    <property type="protein sequence ID" value="MBO2006932.1"/>
    <property type="molecule type" value="Genomic_DNA"/>
</dbReference>
<accession>A0A939NPZ3</accession>
<gene>
    <name evidence="2" type="ORF">J4732_12295</name>
</gene>
<evidence type="ECO:0000256" key="1">
    <source>
        <dbReference type="SAM" id="MobiDB-lite"/>
    </source>
</evidence>
<protein>
    <recommendedName>
        <fullName evidence="3">Glucokinase</fullName>
    </recommendedName>
</protein>
<proteinExistence type="predicted"/>
<sequence length="62" mass="6401">MTYALVGDVGGTNARPRCTVATVRLPGENYSGLSSTAGGGDPPIPERAISRCRTPVSRSPAR</sequence>
<organism evidence="2">
    <name type="scientific">Serratia marcescens</name>
    <dbReference type="NCBI Taxonomy" id="615"/>
    <lineage>
        <taxon>Bacteria</taxon>
        <taxon>Pseudomonadati</taxon>
        <taxon>Pseudomonadota</taxon>
        <taxon>Gammaproteobacteria</taxon>
        <taxon>Enterobacterales</taxon>
        <taxon>Yersiniaceae</taxon>
        <taxon>Serratia</taxon>
    </lineage>
</organism>
<evidence type="ECO:0008006" key="3">
    <source>
        <dbReference type="Google" id="ProtNLM"/>
    </source>
</evidence>
<reference evidence="2" key="1">
    <citation type="submission" date="2021-03" db="EMBL/GenBank/DDBJ databases">
        <title>Molecular epidemiology and mechanisms of colistin and carbapenem resistance in Enterobacteriaceae from clinical isolates, the environment and porcine samples in Pretoria, South Africa.</title>
        <authorList>
            <person name="Bogoshi D."/>
            <person name="Mbelle N.M."/>
            <person name="Naidoo V."/>
            <person name="Osei Sekyere J."/>
        </authorList>
    </citation>
    <scope>NUCLEOTIDE SEQUENCE</scope>
    <source>
        <strain evidence="2">C080</strain>
    </source>
</reference>
<name>A0A939NPZ3_SERMA</name>
<comment type="caution">
    <text evidence="2">The sequence shown here is derived from an EMBL/GenBank/DDBJ whole genome shotgun (WGS) entry which is preliminary data.</text>
</comment>
<dbReference type="AlphaFoldDB" id="A0A939NPZ3"/>
<feature type="region of interest" description="Disordered" evidence="1">
    <location>
        <begin position="27"/>
        <end position="48"/>
    </location>
</feature>